<reference evidence="1" key="1">
    <citation type="journal article" date="2015" name="Nature">
        <title>Complex archaea that bridge the gap between prokaryotes and eukaryotes.</title>
        <authorList>
            <person name="Spang A."/>
            <person name="Saw J.H."/>
            <person name="Jorgensen S.L."/>
            <person name="Zaremba-Niedzwiedzka K."/>
            <person name="Martijn J."/>
            <person name="Lind A.E."/>
            <person name="van Eijk R."/>
            <person name="Schleper C."/>
            <person name="Guy L."/>
            <person name="Ettema T.J."/>
        </authorList>
    </citation>
    <scope>NUCLEOTIDE SEQUENCE</scope>
</reference>
<protein>
    <submittedName>
        <fullName evidence="1">Uncharacterized protein</fullName>
    </submittedName>
</protein>
<gene>
    <name evidence="1" type="ORF">LCGC14_3013500</name>
</gene>
<sequence length="93" mass="10834">YEDDQDARHIVHAAQFSDNVIALVRTVFIHGVYRWNTIWKHAQNGTMGLYRMAPVIHRPKFRLAGVTKDSARHDFMGIHLRRGYSGPTEMTWL</sequence>
<accession>A0A0F8Z547</accession>
<feature type="non-terminal residue" evidence="1">
    <location>
        <position position="1"/>
    </location>
</feature>
<comment type="caution">
    <text evidence="1">The sequence shown here is derived from an EMBL/GenBank/DDBJ whole genome shotgun (WGS) entry which is preliminary data.</text>
</comment>
<proteinExistence type="predicted"/>
<evidence type="ECO:0000313" key="1">
    <source>
        <dbReference type="EMBL" id="KKK61519.1"/>
    </source>
</evidence>
<name>A0A0F8Z547_9ZZZZ</name>
<dbReference type="EMBL" id="LAZR01062433">
    <property type="protein sequence ID" value="KKK61519.1"/>
    <property type="molecule type" value="Genomic_DNA"/>
</dbReference>
<dbReference type="AlphaFoldDB" id="A0A0F8Z547"/>
<organism evidence="1">
    <name type="scientific">marine sediment metagenome</name>
    <dbReference type="NCBI Taxonomy" id="412755"/>
    <lineage>
        <taxon>unclassified sequences</taxon>
        <taxon>metagenomes</taxon>
        <taxon>ecological metagenomes</taxon>
    </lineage>
</organism>